<keyword evidence="5" id="KW-0547">Nucleotide-binding</keyword>
<evidence type="ECO:0000256" key="4">
    <source>
        <dbReference type="ARBA" id="ARBA00022692"/>
    </source>
</evidence>
<dbReference type="InterPro" id="IPR027417">
    <property type="entry name" value="P-loop_NTPase"/>
</dbReference>
<evidence type="ECO:0000256" key="5">
    <source>
        <dbReference type="ARBA" id="ARBA00022741"/>
    </source>
</evidence>
<evidence type="ECO:0000256" key="9">
    <source>
        <dbReference type="SAM" id="MobiDB-lite"/>
    </source>
</evidence>
<dbReference type="PROSITE" id="PS50893">
    <property type="entry name" value="ABC_TRANSPORTER_2"/>
    <property type="match status" value="1"/>
</dbReference>
<dbReference type="PANTHER" id="PTHR48042">
    <property type="entry name" value="ABC TRANSPORTER G FAMILY MEMBER 11"/>
    <property type="match status" value="1"/>
</dbReference>
<dbReference type="InterPro" id="IPR043926">
    <property type="entry name" value="ABCG_dom"/>
</dbReference>
<dbReference type="GO" id="GO:0016887">
    <property type="term" value="F:ATP hydrolysis activity"/>
    <property type="evidence" value="ECO:0007669"/>
    <property type="project" value="InterPro"/>
</dbReference>
<dbReference type="InterPro" id="IPR017871">
    <property type="entry name" value="ABC_transporter-like_CS"/>
</dbReference>
<keyword evidence="4 10" id="KW-0812">Transmembrane</keyword>
<evidence type="ECO:0000256" key="1">
    <source>
        <dbReference type="ARBA" id="ARBA00004141"/>
    </source>
</evidence>
<feature type="transmembrane region" description="Helical" evidence="10">
    <location>
        <begin position="554"/>
        <end position="576"/>
    </location>
</feature>
<keyword evidence="13" id="KW-1185">Reference proteome</keyword>
<feature type="transmembrane region" description="Helical" evidence="10">
    <location>
        <begin position="444"/>
        <end position="466"/>
    </location>
</feature>
<evidence type="ECO:0000256" key="2">
    <source>
        <dbReference type="ARBA" id="ARBA00005814"/>
    </source>
</evidence>
<feature type="transmembrane region" description="Helical" evidence="10">
    <location>
        <begin position="518"/>
        <end position="545"/>
    </location>
</feature>
<keyword evidence="8 10" id="KW-0472">Membrane</keyword>
<evidence type="ECO:0000256" key="6">
    <source>
        <dbReference type="ARBA" id="ARBA00022840"/>
    </source>
</evidence>
<evidence type="ECO:0000256" key="3">
    <source>
        <dbReference type="ARBA" id="ARBA00022448"/>
    </source>
</evidence>
<dbReference type="PANTHER" id="PTHR48042:SF19">
    <property type="entry name" value="OS09G0472100 PROTEIN"/>
    <property type="match status" value="1"/>
</dbReference>
<organism evidence="12 13">
    <name type="scientific">Gossypium australe</name>
    <dbReference type="NCBI Taxonomy" id="47621"/>
    <lineage>
        <taxon>Eukaryota</taxon>
        <taxon>Viridiplantae</taxon>
        <taxon>Streptophyta</taxon>
        <taxon>Embryophyta</taxon>
        <taxon>Tracheophyta</taxon>
        <taxon>Spermatophyta</taxon>
        <taxon>Magnoliopsida</taxon>
        <taxon>eudicotyledons</taxon>
        <taxon>Gunneridae</taxon>
        <taxon>Pentapetalae</taxon>
        <taxon>rosids</taxon>
        <taxon>malvids</taxon>
        <taxon>Malvales</taxon>
        <taxon>Malvaceae</taxon>
        <taxon>Malvoideae</taxon>
        <taxon>Gossypium</taxon>
    </lineage>
</organism>
<evidence type="ECO:0000259" key="11">
    <source>
        <dbReference type="PROSITE" id="PS50893"/>
    </source>
</evidence>
<proteinExistence type="inferred from homology"/>
<keyword evidence="7 10" id="KW-1133">Transmembrane helix</keyword>
<keyword evidence="3" id="KW-0813">Transport</keyword>
<dbReference type="FunFam" id="3.40.50.300:FF:001533">
    <property type="entry name" value="ABC transporter G family member 11"/>
    <property type="match status" value="1"/>
</dbReference>
<dbReference type="InterPro" id="IPR052215">
    <property type="entry name" value="Plant_ABCG"/>
</dbReference>
<reference evidence="13" key="1">
    <citation type="journal article" date="2019" name="Plant Biotechnol. J.">
        <title>Genome sequencing of the Australian wild diploid species Gossypium australe highlights disease resistance and delayed gland morphogenesis.</title>
        <authorList>
            <person name="Cai Y."/>
            <person name="Cai X."/>
            <person name="Wang Q."/>
            <person name="Wang P."/>
            <person name="Zhang Y."/>
            <person name="Cai C."/>
            <person name="Xu Y."/>
            <person name="Wang K."/>
            <person name="Zhou Z."/>
            <person name="Wang C."/>
            <person name="Geng S."/>
            <person name="Li B."/>
            <person name="Dong Q."/>
            <person name="Hou Y."/>
            <person name="Wang H."/>
            <person name="Ai P."/>
            <person name="Liu Z."/>
            <person name="Yi F."/>
            <person name="Sun M."/>
            <person name="An G."/>
            <person name="Cheng J."/>
            <person name="Zhang Y."/>
            <person name="Shi Q."/>
            <person name="Xie Y."/>
            <person name="Shi X."/>
            <person name="Chang Y."/>
            <person name="Huang F."/>
            <person name="Chen Y."/>
            <person name="Hong S."/>
            <person name="Mi L."/>
            <person name="Sun Q."/>
            <person name="Zhang L."/>
            <person name="Zhou B."/>
            <person name="Peng R."/>
            <person name="Zhang X."/>
            <person name="Liu F."/>
        </authorList>
    </citation>
    <scope>NUCLEOTIDE SEQUENCE [LARGE SCALE GENOMIC DNA]</scope>
    <source>
        <strain evidence="13">cv. PA1801</strain>
    </source>
</reference>
<dbReference type="Gene3D" id="3.40.50.300">
    <property type="entry name" value="P-loop containing nucleotide triphosphate hydrolases"/>
    <property type="match status" value="1"/>
</dbReference>
<dbReference type="Proteomes" id="UP000325315">
    <property type="component" value="Unassembled WGS sequence"/>
</dbReference>
<evidence type="ECO:0000256" key="7">
    <source>
        <dbReference type="ARBA" id="ARBA00022989"/>
    </source>
</evidence>
<comment type="similarity">
    <text evidence="2">Belongs to the ABC transporter superfamily. ABCG family. Eye pigment precursor importer (TC 3.A.1.204) subfamily.</text>
</comment>
<evidence type="ECO:0000256" key="8">
    <source>
        <dbReference type="ARBA" id="ARBA00023136"/>
    </source>
</evidence>
<dbReference type="Pfam" id="PF00005">
    <property type="entry name" value="ABC_tran"/>
    <property type="match status" value="1"/>
</dbReference>
<comment type="subcellular location">
    <subcellularLocation>
        <location evidence="1">Membrane</location>
        <topology evidence="1">Multi-pass membrane protein</topology>
    </subcellularLocation>
</comment>
<keyword evidence="6" id="KW-0067">ATP-binding</keyword>
<accession>A0A5B6VXQ5</accession>
<feature type="transmembrane region" description="Helical" evidence="10">
    <location>
        <begin position="582"/>
        <end position="605"/>
    </location>
</feature>
<dbReference type="SUPFAM" id="SSF52540">
    <property type="entry name" value="P-loop containing nucleoside triphosphate hydrolases"/>
    <property type="match status" value="1"/>
</dbReference>
<comment type="caution">
    <text evidence="12">The sequence shown here is derived from an EMBL/GenBank/DDBJ whole genome shotgun (WGS) entry which is preliminary data.</text>
</comment>
<dbReference type="GO" id="GO:0140359">
    <property type="term" value="F:ABC-type transporter activity"/>
    <property type="evidence" value="ECO:0007669"/>
    <property type="project" value="InterPro"/>
</dbReference>
<dbReference type="Pfam" id="PF01061">
    <property type="entry name" value="ABC2_membrane"/>
    <property type="match status" value="1"/>
</dbReference>
<evidence type="ECO:0000256" key="10">
    <source>
        <dbReference type="SAM" id="Phobius"/>
    </source>
</evidence>
<dbReference type="GO" id="GO:0005524">
    <property type="term" value="F:ATP binding"/>
    <property type="evidence" value="ECO:0007669"/>
    <property type="project" value="UniProtKB-KW"/>
</dbReference>
<dbReference type="EMBL" id="SMMG02000005">
    <property type="protein sequence ID" value="KAA3473873.1"/>
    <property type="molecule type" value="Genomic_DNA"/>
</dbReference>
<dbReference type="InterPro" id="IPR003593">
    <property type="entry name" value="AAA+_ATPase"/>
</dbReference>
<protein>
    <submittedName>
        <fullName evidence="12">ABC transporter G family member 11</fullName>
    </submittedName>
</protein>
<dbReference type="InterPro" id="IPR013525">
    <property type="entry name" value="ABC2_TM"/>
</dbReference>
<name>A0A5B6VXQ5_9ROSI</name>
<evidence type="ECO:0000313" key="13">
    <source>
        <dbReference type="Proteomes" id="UP000325315"/>
    </source>
</evidence>
<feature type="region of interest" description="Disordered" evidence="9">
    <location>
        <begin position="1"/>
        <end position="49"/>
    </location>
</feature>
<evidence type="ECO:0000313" key="12">
    <source>
        <dbReference type="EMBL" id="KAA3473873.1"/>
    </source>
</evidence>
<dbReference type="GO" id="GO:0016020">
    <property type="term" value="C:membrane"/>
    <property type="evidence" value="ECO:0007669"/>
    <property type="project" value="UniProtKB-SubCell"/>
</dbReference>
<gene>
    <name evidence="12" type="ORF">EPI10_024215</name>
</gene>
<feature type="domain" description="ABC transporter" evidence="11">
    <location>
        <begin position="104"/>
        <end position="349"/>
    </location>
</feature>
<dbReference type="OrthoDB" id="66620at2759"/>
<feature type="compositionally biased region" description="Polar residues" evidence="9">
    <location>
        <begin position="17"/>
        <end position="49"/>
    </location>
</feature>
<dbReference type="SMART" id="SM00382">
    <property type="entry name" value="AAA"/>
    <property type="match status" value="1"/>
</dbReference>
<dbReference type="InterPro" id="IPR003439">
    <property type="entry name" value="ABC_transporter-like_ATP-bd"/>
</dbReference>
<sequence length="726" mass="80721">MDSSVIVPRWTSRPRPSISSQVHQPQPANDDLQMQSIVSQQDDSYKLSNSRETNFPFSIGVTRSNDPPPYSGIHELPSFRIEVEPAAASDCRPDPTPKADGLFLTWTDLWVTVGGGKKGTKAILQDLTGYAEPGKVLAIMGPSGCGKSTLLDTLAGRVLSSRTQQTGEILINGRKETLAFGTSAYVTQDDTLMTTLTVREAVFYSAQLQLPDSMSVSEKKVRAEMTIREMGLQDSMDTRIGGWSTKGLSGGQKRRLSICIEIITWPKLLFLDEPTSGLDSAASYHVMNWIVKLAHQHGRTVIASIHQPSSEVFELFHNLLLLSSGKTVYFGPVSMAEKLFDTNGFPCPALRNPSDHYLRTINKDFVEDIEQGIGSNNTEKIIDTLVRSYKSSEICKQVQQNVLKISQQKGGPLENKGSQASFITQSIVLTERSFVNMYRDLGYYWLRLAIYITLCLCVGTIFHDIGFTFGSIQARGSMLMFVAAFLTFMAIGGFPSFVEDMKVFGRERLNGHYGVGAFVVGNTISSIPYLFMISLIPGAIAYYLVGLQKSLGHFAYFVILLFTTMMLVESLMMTVASIVPDFLMGIITGAGIQGVMMLNGGFFRLPNDLPKPFWRYVMYYIAFHRYANQGFYKNEFEGLSFPNNQAGGSPTITGDEVLRSFWQVEMRYSKWIDVGILFGMVVIYRLLFWGIINTVDKVKPLFKSYKAVPPKQSSQILENPSPISSS</sequence>
<feature type="transmembrane region" description="Helical" evidence="10">
    <location>
        <begin position="478"/>
        <end position="498"/>
    </location>
</feature>
<dbReference type="PROSITE" id="PS00211">
    <property type="entry name" value="ABC_TRANSPORTER_1"/>
    <property type="match status" value="1"/>
</dbReference>
<feature type="transmembrane region" description="Helical" evidence="10">
    <location>
        <begin position="671"/>
        <end position="692"/>
    </location>
</feature>
<dbReference type="Pfam" id="PF19055">
    <property type="entry name" value="ABC2_membrane_7"/>
    <property type="match status" value="1"/>
</dbReference>
<dbReference type="AlphaFoldDB" id="A0A5B6VXQ5"/>